<accession>A0A0B7BP63</accession>
<proteinExistence type="predicted"/>
<dbReference type="EMBL" id="HACG01048219">
    <property type="protein sequence ID" value="CEK95084.1"/>
    <property type="molecule type" value="Transcribed_RNA"/>
</dbReference>
<reference evidence="1" key="1">
    <citation type="submission" date="2014-12" db="EMBL/GenBank/DDBJ databases">
        <title>Insight into the proteome of Arion vulgaris.</title>
        <authorList>
            <person name="Aradska J."/>
            <person name="Bulat T."/>
            <person name="Smidak R."/>
            <person name="Sarate P."/>
            <person name="Gangsoo J."/>
            <person name="Sialana F."/>
            <person name="Bilban M."/>
            <person name="Lubec G."/>
        </authorList>
    </citation>
    <scope>NUCLEOTIDE SEQUENCE</scope>
    <source>
        <tissue evidence="1">Skin</tissue>
    </source>
</reference>
<gene>
    <name evidence="1" type="primary">ORF205345</name>
</gene>
<sequence>MLVKSLVEIPYFIDEIFNMRCETLVTQYLREQLDLCNRYASSQCLYFTAFL</sequence>
<organism evidence="1">
    <name type="scientific">Arion vulgaris</name>
    <dbReference type="NCBI Taxonomy" id="1028688"/>
    <lineage>
        <taxon>Eukaryota</taxon>
        <taxon>Metazoa</taxon>
        <taxon>Spiralia</taxon>
        <taxon>Lophotrochozoa</taxon>
        <taxon>Mollusca</taxon>
        <taxon>Gastropoda</taxon>
        <taxon>Heterobranchia</taxon>
        <taxon>Euthyneura</taxon>
        <taxon>Panpulmonata</taxon>
        <taxon>Eupulmonata</taxon>
        <taxon>Stylommatophora</taxon>
        <taxon>Helicina</taxon>
        <taxon>Arionoidea</taxon>
        <taxon>Arionidae</taxon>
        <taxon>Arion</taxon>
    </lineage>
</organism>
<name>A0A0B7BP63_9EUPU</name>
<dbReference type="AlphaFoldDB" id="A0A0B7BP63"/>
<evidence type="ECO:0000313" key="1">
    <source>
        <dbReference type="EMBL" id="CEK95084.1"/>
    </source>
</evidence>
<protein>
    <submittedName>
        <fullName evidence="1">Uncharacterized protein</fullName>
    </submittedName>
</protein>